<evidence type="ECO:0000256" key="1">
    <source>
        <dbReference type="SAM" id="SignalP"/>
    </source>
</evidence>
<protein>
    <submittedName>
        <fullName evidence="2">Uncharacterized protein</fullName>
    </submittedName>
</protein>
<dbReference type="AlphaFoldDB" id="A0A2T3WB18"/>
<dbReference type="EMBL" id="PYSV01000003">
    <property type="protein sequence ID" value="PTA69108.1"/>
    <property type="molecule type" value="Genomic_DNA"/>
</dbReference>
<evidence type="ECO:0000313" key="3">
    <source>
        <dbReference type="Proteomes" id="UP000240317"/>
    </source>
</evidence>
<proteinExistence type="predicted"/>
<feature type="signal peptide" evidence="1">
    <location>
        <begin position="1"/>
        <end position="25"/>
    </location>
</feature>
<dbReference type="RefSeq" id="WP_107136966.1">
    <property type="nucleotide sequence ID" value="NZ_PYSV01000003.1"/>
</dbReference>
<sequence length="166" mass="18448">MNTLARFSRTALAAAALGAAGLAQAADYSKTMWSYATGQARTKPVMDTRMGTDLIMQLWAQPAGVPTEALMFMYMPKLSPEHWAIMLVNPRGKAAEFVGARQLIFLKAAKKDGEVMNMYRLGDGMFKNLYLMEGNVRDRSGKMARLVMLLTPQLVEQNLDPRDLLD</sequence>
<comment type="caution">
    <text evidence="2">The sequence shown here is derived from an EMBL/GenBank/DDBJ whole genome shotgun (WGS) entry which is preliminary data.</text>
</comment>
<dbReference type="OrthoDB" id="71340at2"/>
<keyword evidence="1" id="KW-0732">Signal</keyword>
<organism evidence="2 3">
    <name type="scientific">Deinococcus arcticus</name>
    <dbReference type="NCBI Taxonomy" id="2136176"/>
    <lineage>
        <taxon>Bacteria</taxon>
        <taxon>Thermotogati</taxon>
        <taxon>Deinococcota</taxon>
        <taxon>Deinococci</taxon>
        <taxon>Deinococcales</taxon>
        <taxon>Deinococcaceae</taxon>
        <taxon>Deinococcus</taxon>
    </lineage>
</organism>
<gene>
    <name evidence="2" type="ORF">C8263_04790</name>
</gene>
<accession>A0A2T3WB18</accession>
<evidence type="ECO:0000313" key="2">
    <source>
        <dbReference type="EMBL" id="PTA69108.1"/>
    </source>
</evidence>
<feature type="chain" id="PRO_5015462022" evidence="1">
    <location>
        <begin position="26"/>
        <end position="166"/>
    </location>
</feature>
<reference evidence="2 3" key="1">
    <citation type="submission" date="2018-03" db="EMBL/GenBank/DDBJ databases">
        <title>Draft genome of Deinococcus sp. OD32.</title>
        <authorList>
            <person name="Wang X.-P."/>
            <person name="Du Z.-J."/>
        </authorList>
    </citation>
    <scope>NUCLEOTIDE SEQUENCE [LARGE SCALE GENOMIC DNA]</scope>
    <source>
        <strain evidence="2 3">OD32</strain>
    </source>
</reference>
<dbReference type="Proteomes" id="UP000240317">
    <property type="component" value="Unassembled WGS sequence"/>
</dbReference>
<name>A0A2T3WB18_9DEIO</name>
<keyword evidence="3" id="KW-1185">Reference proteome</keyword>